<sequence length="58" mass="6621">MMTEEWNKASYSNAGSECVECRTESGRVSVRDTRNRDLGHLSFPAPEWRAFLADIETL</sequence>
<dbReference type="EMBL" id="JACCCC010000001">
    <property type="protein sequence ID" value="NYE49933.1"/>
    <property type="molecule type" value="Genomic_DNA"/>
</dbReference>
<comment type="caution">
    <text evidence="2">The sequence shown here is derived from an EMBL/GenBank/DDBJ whole genome shotgun (WGS) entry which is preliminary data.</text>
</comment>
<feature type="domain" description="DUF397" evidence="1">
    <location>
        <begin position="5"/>
        <end position="55"/>
    </location>
</feature>
<evidence type="ECO:0000313" key="2">
    <source>
        <dbReference type="EMBL" id="NYE49933.1"/>
    </source>
</evidence>
<dbReference type="InterPro" id="IPR007278">
    <property type="entry name" value="DUF397"/>
</dbReference>
<protein>
    <recommendedName>
        <fullName evidence="1">DUF397 domain-containing protein</fullName>
    </recommendedName>
</protein>
<keyword evidence="3" id="KW-1185">Reference proteome</keyword>
<evidence type="ECO:0000313" key="3">
    <source>
        <dbReference type="Proteomes" id="UP000589036"/>
    </source>
</evidence>
<dbReference type="Pfam" id="PF04149">
    <property type="entry name" value="DUF397"/>
    <property type="match status" value="1"/>
</dbReference>
<dbReference type="AlphaFoldDB" id="A0A852U4V5"/>
<proteinExistence type="predicted"/>
<accession>A0A852U4V5</accession>
<reference evidence="2 3" key="1">
    <citation type="submission" date="2020-07" db="EMBL/GenBank/DDBJ databases">
        <title>Sequencing the genomes of 1000 actinobacteria strains.</title>
        <authorList>
            <person name="Klenk H.-P."/>
        </authorList>
    </citation>
    <scope>NUCLEOTIDE SEQUENCE [LARGE SCALE GENOMIC DNA]</scope>
    <source>
        <strain evidence="2 3">CXB654</strain>
    </source>
</reference>
<evidence type="ECO:0000259" key="1">
    <source>
        <dbReference type="Pfam" id="PF04149"/>
    </source>
</evidence>
<dbReference type="Proteomes" id="UP000589036">
    <property type="component" value="Unassembled WGS sequence"/>
</dbReference>
<organism evidence="2 3">
    <name type="scientific">Spinactinospora alkalitolerans</name>
    <dbReference type="NCBI Taxonomy" id="687207"/>
    <lineage>
        <taxon>Bacteria</taxon>
        <taxon>Bacillati</taxon>
        <taxon>Actinomycetota</taxon>
        <taxon>Actinomycetes</taxon>
        <taxon>Streptosporangiales</taxon>
        <taxon>Nocardiopsidaceae</taxon>
        <taxon>Spinactinospora</taxon>
    </lineage>
</organism>
<gene>
    <name evidence="2" type="ORF">HDA32_005053</name>
</gene>
<name>A0A852U4V5_9ACTN</name>